<proteinExistence type="predicted"/>
<dbReference type="eggNOG" id="ENOG5030IYT">
    <property type="taxonomic scope" value="Bacteria"/>
</dbReference>
<evidence type="ECO:0000313" key="2">
    <source>
        <dbReference type="EMBL" id="SQG47868.1"/>
    </source>
</evidence>
<dbReference type="GeneID" id="93343817"/>
<sequence length="413" mass="45548">MTLPTARRRLIEGLVRRSDVAPVDRTTSMVVDYARGATLDAIGKKWGVTREAVRQIINGKSEVTVPELKEYRRIVAQEERSLLRAGLRAWSESNRGVGLEVAARKFGVAEEQVAELLGKRADLHRANPRRRTTAMRATEEELLDLLRQFHAETGQTTAAGYTAWARTRGVPGHQTVAIRFGRWNAALAAAGIRQAEPVPRESRYTTDDLWAAAVEAFSAPDGPVTHLEFVAWLQEREGMPSDALIRNRLDVSFENLRHTALRMAATRELIPGVTGGVFERRQWKAKTDEGDDAASAIDVVRRAIEDLGPTLSSGRYSAWAKEHRCPSATTLQRRAGLQWGDLVAAAGGLPNARKNTGYSDEQLTEWMRRFLTETGSSSSTLYTSWQAANGAPSYITVATRFGGWPQAVAAARS</sequence>
<evidence type="ECO:0000313" key="4">
    <source>
        <dbReference type="Proteomes" id="UP000248985"/>
    </source>
</evidence>
<protein>
    <recommendedName>
        <fullName evidence="5">RNA polymerase sigma-70 region 4 domain-containing protein</fullName>
    </recommendedName>
</protein>
<evidence type="ECO:0000313" key="3">
    <source>
        <dbReference type="Proteomes" id="UP000000738"/>
    </source>
</evidence>
<evidence type="ECO:0000313" key="1">
    <source>
        <dbReference type="EMBL" id="ACS31440.1"/>
    </source>
</evidence>
<name>C5C6V2_MICLC</name>
<dbReference type="EMBL" id="CP001628">
    <property type="protein sequence ID" value="ACS31440.1"/>
    <property type="molecule type" value="Genomic_DNA"/>
</dbReference>
<dbReference type="EMBL" id="LS483396">
    <property type="protein sequence ID" value="SQG47868.1"/>
    <property type="molecule type" value="Genomic_DNA"/>
</dbReference>
<dbReference type="Proteomes" id="UP000248985">
    <property type="component" value="Chromosome 1"/>
</dbReference>
<dbReference type="InterPro" id="IPR041025">
    <property type="entry name" value="HNH_repeat"/>
</dbReference>
<dbReference type="RefSeq" id="WP_010080155.1">
    <property type="nucleotide sequence ID" value="NC_012803.1"/>
</dbReference>
<reference evidence="1" key="1">
    <citation type="submission" date="2009-05" db="EMBL/GenBank/DDBJ databases">
        <title>Complete sequence of Micrococcus luteus NCTC 2665.</title>
        <authorList>
            <consortium name="US DOE Joint Genome Institute"/>
            <person name="Lucas S."/>
            <person name="Copeland A."/>
            <person name="Lapidus A."/>
            <person name="Glavina del Rio T."/>
            <person name="Dalin E."/>
            <person name="Tice H."/>
            <person name="Bruce D."/>
            <person name="Goodwin L."/>
            <person name="Pitluck S."/>
            <person name="Lowry S."/>
            <person name="Larimer F."/>
            <person name="Land M."/>
            <person name="Hauser L."/>
            <person name="Kyrpides N."/>
            <person name="Lykidis A."/>
            <person name="Young M."/>
            <person name="Greenblatt C."/>
        </authorList>
    </citation>
    <scope>NUCLEOTIDE SEQUENCE</scope>
    <source>
        <strain evidence="1">NCTC 2665</strain>
    </source>
</reference>
<dbReference type="HOGENOM" id="CLU_561265_0_0_11"/>
<evidence type="ECO:0008006" key="5">
    <source>
        <dbReference type="Google" id="ProtNLM"/>
    </source>
</evidence>
<dbReference type="AlphaFoldDB" id="C5C6V2"/>
<organism evidence="1 3">
    <name type="scientific">Micrococcus luteus (strain ATCC 4698 / DSM 20030 / JCM 1464 / CCM 169 / CCUG 5858 / IAM 1056 / NBRC 3333 / NCIMB 9278 / NCTC 2665 / VKM Ac-2230)</name>
    <name type="common">Micrococcus lysodeikticus</name>
    <dbReference type="NCBI Taxonomy" id="465515"/>
    <lineage>
        <taxon>Bacteria</taxon>
        <taxon>Bacillati</taxon>
        <taxon>Actinomycetota</taxon>
        <taxon>Actinomycetes</taxon>
        <taxon>Micrococcales</taxon>
        <taxon>Micrococcaceae</taxon>
        <taxon>Micrococcus</taxon>
    </lineage>
</organism>
<dbReference type="PATRIC" id="fig|465515.4.peg.1899"/>
<dbReference type="Pfam" id="PF18780">
    <property type="entry name" value="HNH_repeat"/>
    <property type="match status" value="1"/>
</dbReference>
<reference evidence="2 4" key="3">
    <citation type="submission" date="2018-06" db="EMBL/GenBank/DDBJ databases">
        <authorList>
            <consortium name="Pathogen Informatics"/>
            <person name="Doyle S."/>
        </authorList>
    </citation>
    <scope>NUCLEOTIDE SEQUENCE [LARGE SCALE GENOMIC DNA]</scope>
    <source>
        <strain evidence="2 4">NCTC2665</strain>
    </source>
</reference>
<keyword evidence="3" id="KW-1185">Reference proteome</keyword>
<accession>C5C6V2</accession>
<dbReference type="EnsemblBacteria" id="ACS31440">
    <property type="protein sequence ID" value="ACS31440"/>
    <property type="gene ID" value="Mlut_19600"/>
</dbReference>
<dbReference type="KEGG" id="mlu:Mlut_19600"/>
<dbReference type="Proteomes" id="UP000000738">
    <property type="component" value="Chromosome"/>
</dbReference>
<gene>
    <name evidence="1" type="ordered locus">Mlut_19600</name>
    <name evidence="2" type="ORF">NCTC2665_00636</name>
</gene>
<reference evidence="3" key="2">
    <citation type="journal article" date="2010" name="J. Bacteriol.">
        <title>Genome sequence of the Fleming strain of Micrococcus luteus, a simple free-living actinobacterium.</title>
        <authorList>
            <person name="Young M."/>
            <person name="Artsatbanov V."/>
            <person name="Beller H.R."/>
            <person name="Chandra G."/>
            <person name="Chater K.F."/>
            <person name="Dover L.G."/>
            <person name="Goh E.B."/>
            <person name="Kahan T."/>
            <person name="Kaprelyants A.S."/>
            <person name="Kyrpides N."/>
            <person name="Lapidus A."/>
            <person name="Lowry S.R."/>
            <person name="Lykidis A."/>
            <person name="Mahillon J."/>
            <person name="Markowitz V."/>
            <person name="Mavromatis K."/>
            <person name="Mukamolova G.V."/>
            <person name="Oren A."/>
            <person name="Rokem J.S."/>
            <person name="Smith M.C."/>
            <person name="Young D.I."/>
            <person name="Greenblatt C.L."/>
        </authorList>
    </citation>
    <scope>NUCLEOTIDE SEQUENCE [LARGE SCALE GENOMIC DNA]</scope>
    <source>
        <strain evidence="3">ATCC 4698 / DSM 20030 / JCM 1464 / NBRC 3333 / NCIMB 9278 / NCTC 2665 / VKM Ac-2230</strain>
    </source>
</reference>